<dbReference type="EnsemblPlants" id="OGLUM07G04630.1">
    <property type="protein sequence ID" value="OGLUM07G04630.1"/>
    <property type="gene ID" value="OGLUM07G04630"/>
</dbReference>
<evidence type="ECO:0000313" key="1">
    <source>
        <dbReference type="EnsemblPlants" id="OGLUM07G04630.1"/>
    </source>
</evidence>
<keyword evidence="2" id="KW-1185">Reference proteome</keyword>
<name>A0A0E0AGH8_9ORYZ</name>
<dbReference type="Proteomes" id="UP000026961">
    <property type="component" value="Chromosome 7"/>
</dbReference>
<dbReference type="AlphaFoldDB" id="A0A0E0AGH8"/>
<dbReference type="Gramene" id="OGLUM07G04630.1">
    <property type="protein sequence ID" value="OGLUM07G04630.1"/>
    <property type="gene ID" value="OGLUM07G04630"/>
</dbReference>
<accession>A0A0E0AGH8</accession>
<organism evidence="1">
    <name type="scientific">Oryza glumipatula</name>
    <dbReference type="NCBI Taxonomy" id="40148"/>
    <lineage>
        <taxon>Eukaryota</taxon>
        <taxon>Viridiplantae</taxon>
        <taxon>Streptophyta</taxon>
        <taxon>Embryophyta</taxon>
        <taxon>Tracheophyta</taxon>
        <taxon>Spermatophyta</taxon>
        <taxon>Magnoliopsida</taxon>
        <taxon>Liliopsida</taxon>
        <taxon>Poales</taxon>
        <taxon>Poaceae</taxon>
        <taxon>BOP clade</taxon>
        <taxon>Oryzoideae</taxon>
        <taxon>Oryzeae</taxon>
        <taxon>Oryzinae</taxon>
        <taxon>Oryza</taxon>
    </lineage>
</organism>
<reference evidence="1" key="2">
    <citation type="submission" date="2018-05" db="EMBL/GenBank/DDBJ databases">
        <title>OgluRS3 (Oryza glumaepatula Reference Sequence Version 3).</title>
        <authorList>
            <person name="Zhang J."/>
            <person name="Kudrna D."/>
            <person name="Lee S."/>
            <person name="Talag J."/>
            <person name="Welchert J."/>
            <person name="Wing R.A."/>
        </authorList>
    </citation>
    <scope>NUCLEOTIDE SEQUENCE [LARGE SCALE GENOMIC DNA]</scope>
</reference>
<proteinExistence type="predicted"/>
<evidence type="ECO:0000313" key="2">
    <source>
        <dbReference type="Proteomes" id="UP000026961"/>
    </source>
</evidence>
<dbReference type="HOGENOM" id="CLU_2642125_0_0_1"/>
<reference evidence="1" key="1">
    <citation type="submission" date="2015-04" db="UniProtKB">
        <authorList>
            <consortium name="EnsemblPlants"/>
        </authorList>
    </citation>
    <scope>IDENTIFICATION</scope>
</reference>
<sequence>MQERELPPLLPYVFTPQYEGGRRPSIRNTFTHQHPGMSEDQASIANYQEKGSSFQIRWIGDTIEPIPDIITNAMAEA</sequence>
<protein>
    <submittedName>
        <fullName evidence="1">Uncharacterized protein</fullName>
    </submittedName>
</protein>